<dbReference type="GeneID" id="107004405"/>
<reference evidence="2" key="1">
    <citation type="journal article" date="2014" name="Nat. Genet.">
        <title>The genome of the stress-tolerant wild tomato species Solanum pennellii.</title>
        <authorList>
            <person name="Bolger A."/>
            <person name="Scossa F."/>
            <person name="Bolger M.E."/>
            <person name="Lanz C."/>
            <person name="Maumus F."/>
            <person name="Tohge T."/>
            <person name="Quesneville H."/>
            <person name="Alseekh S."/>
            <person name="Sorensen I."/>
            <person name="Lichtenstein G."/>
            <person name="Fich E.A."/>
            <person name="Conte M."/>
            <person name="Keller H."/>
            <person name="Schneeberger K."/>
            <person name="Schwacke R."/>
            <person name="Ofner I."/>
            <person name="Vrebalov J."/>
            <person name="Xu Y."/>
            <person name="Osorio S."/>
            <person name="Aflitos S.A."/>
            <person name="Schijlen E."/>
            <person name="Jimenez-Gomez J.M."/>
            <person name="Ryngajllo M."/>
            <person name="Kimura S."/>
            <person name="Kumar R."/>
            <person name="Koenig D."/>
            <person name="Headland L.R."/>
            <person name="Maloof J.N."/>
            <person name="Sinha N."/>
            <person name="van Ham R.C."/>
            <person name="Lankhorst R.K."/>
            <person name="Mao L."/>
            <person name="Vogel A."/>
            <person name="Arsova B."/>
            <person name="Panstruga R."/>
            <person name="Fei Z."/>
            <person name="Rose J.K."/>
            <person name="Zamir D."/>
            <person name="Carrari F."/>
            <person name="Giovannoni J.J."/>
            <person name="Weigel D."/>
            <person name="Usadel B."/>
            <person name="Fernie A.R."/>
        </authorList>
    </citation>
    <scope>NUCLEOTIDE SEQUENCE [LARGE SCALE GENOMIC DNA]</scope>
    <source>
        <strain evidence="2">cv. LA0716</strain>
    </source>
</reference>
<evidence type="ECO:0000313" key="3">
    <source>
        <dbReference type="RefSeq" id="XP_015058092.1"/>
    </source>
</evidence>
<name>A0ABM1FK65_SOLPN</name>
<dbReference type="Pfam" id="PF03732">
    <property type="entry name" value="Retrotrans_gag"/>
    <property type="match status" value="1"/>
</dbReference>
<evidence type="ECO:0000313" key="2">
    <source>
        <dbReference type="Proteomes" id="UP000694930"/>
    </source>
</evidence>
<feature type="domain" description="Retrotransposon gag" evidence="1">
    <location>
        <begin position="75"/>
        <end position="165"/>
    </location>
</feature>
<dbReference type="InterPro" id="IPR005162">
    <property type="entry name" value="Retrotrans_gag_dom"/>
</dbReference>
<proteinExistence type="predicted"/>
<gene>
    <name evidence="3" type="primary">LOC107004405</name>
</gene>
<dbReference type="Proteomes" id="UP000694930">
    <property type="component" value="Chromosome 11"/>
</dbReference>
<keyword evidence="2" id="KW-1185">Reference proteome</keyword>
<dbReference type="PANTHER" id="PTHR33223:SF8">
    <property type="entry name" value="OS04G0172440 PROTEIN"/>
    <property type="match status" value="1"/>
</dbReference>
<accession>A0ABM1FK65</accession>
<organism evidence="2 3">
    <name type="scientific">Solanum pennellii</name>
    <name type="common">Tomato</name>
    <name type="synonym">Lycopersicon pennellii</name>
    <dbReference type="NCBI Taxonomy" id="28526"/>
    <lineage>
        <taxon>Eukaryota</taxon>
        <taxon>Viridiplantae</taxon>
        <taxon>Streptophyta</taxon>
        <taxon>Embryophyta</taxon>
        <taxon>Tracheophyta</taxon>
        <taxon>Spermatophyta</taxon>
        <taxon>Magnoliopsida</taxon>
        <taxon>eudicotyledons</taxon>
        <taxon>Gunneridae</taxon>
        <taxon>Pentapetalae</taxon>
        <taxon>asterids</taxon>
        <taxon>lamiids</taxon>
        <taxon>Solanales</taxon>
        <taxon>Solanaceae</taxon>
        <taxon>Solanoideae</taxon>
        <taxon>Solaneae</taxon>
        <taxon>Solanum</taxon>
        <taxon>Solanum subgen. Lycopersicon</taxon>
    </lineage>
</organism>
<dbReference type="RefSeq" id="XP_015058092.1">
    <property type="nucleotide sequence ID" value="XM_015202606.1"/>
</dbReference>
<reference evidence="3" key="2">
    <citation type="submission" date="2025-08" db="UniProtKB">
        <authorList>
            <consortium name="RefSeq"/>
        </authorList>
    </citation>
    <scope>IDENTIFICATION</scope>
</reference>
<sequence length="373" mass="43491">MHDLEKKVNGGLHSIPAHDLKYKNLCLHPGVELPAGFKIPKFNMFDGHGDPMAHLKDFCSRLVGLENNEPLLMRLFIQSLSGIAFTWYVKQDFDKWLAWEDMARDFVEQYKFNNKVDPTMLNLLKLKKLSHESFEEYVIRWRMEASKIRHLPHKEELVQTLIKSLEGIYYKTLFFAGIQSFDNLIRIGKELEYSIQSGRIADTQKSFQVLKDSLDERNEDASTYIPPKQRNQNIEQIHAILEPSNPQVSQHKVRKPRVFTPLRETLTDIFQRLWAKGLLRPINGWIPKHSTSNFDLSKNCGYHSNIQGHDTEECAPLRNKIQSMIEKGKIIVQQGPQNNNCNPSMENTFIVQGDPTKMYVRHLTRKRKSHQRN</sequence>
<evidence type="ECO:0000259" key="1">
    <source>
        <dbReference type="Pfam" id="PF03732"/>
    </source>
</evidence>
<dbReference type="PANTHER" id="PTHR33223">
    <property type="entry name" value="CCHC-TYPE DOMAIN-CONTAINING PROTEIN"/>
    <property type="match status" value="1"/>
</dbReference>
<protein>
    <submittedName>
        <fullName evidence="3">Uncharacterized protein LOC107004405</fullName>
    </submittedName>
</protein>